<proteinExistence type="predicted"/>
<reference evidence="1 2" key="1">
    <citation type="submission" date="2021-08" db="EMBL/GenBank/DDBJ databases">
        <title>Draft Genome Sequence of Phanerochaete sordida strain YK-624.</title>
        <authorList>
            <person name="Mori T."/>
            <person name="Dohra H."/>
            <person name="Suzuki T."/>
            <person name="Kawagishi H."/>
            <person name="Hirai H."/>
        </authorList>
    </citation>
    <scope>NUCLEOTIDE SEQUENCE [LARGE SCALE GENOMIC DNA]</scope>
    <source>
        <strain evidence="1 2">YK-624</strain>
    </source>
</reference>
<protein>
    <submittedName>
        <fullName evidence="1">Uncharacterized protein</fullName>
    </submittedName>
</protein>
<comment type="caution">
    <text evidence="1">The sequence shown here is derived from an EMBL/GenBank/DDBJ whole genome shotgun (WGS) entry which is preliminary data.</text>
</comment>
<evidence type="ECO:0000313" key="2">
    <source>
        <dbReference type="Proteomes" id="UP000703269"/>
    </source>
</evidence>
<organism evidence="1 2">
    <name type="scientific">Phanerochaete sordida</name>
    <dbReference type="NCBI Taxonomy" id="48140"/>
    <lineage>
        <taxon>Eukaryota</taxon>
        <taxon>Fungi</taxon>
        <taxon>Dikarya</taxon>
        <taxon>Basidiomycota</taxon>
        <taxon>Agaricomycotina</taxon>
        <taxon>Agaricomycetes</taxon>
        <taxon>Polyporales</taxon>
        <taxon>Phanerochaetaceae</taxon>
        <taxon>Phanerochaete</taxon>
    </lineage>
</organism>
<dbReference type="Proteomes" id="UP000703269">
    <property type="component" value="Unassembled WGS sequence"/>
</dbReference>
<dbReference type="EMBL" id="BPQB01000059">
    <property type="protein sequence ID" value="GJE96389.1"/>
    <property type="molecule type" value="Genomic_DNA"/>
</dbReference>
<name>A0A9P3GLE4_9APHY</name>
<evidence type="ECO:0000313" key="1">
    <source>
        <dbReference type="EMBL" id="GJE96389.1"/>
    </source>
</evidence>
<dbReference type="AlphaFoldDB" id="A0A9P3GLE4"/>
<gene>
    <name evidence="1" type="ORF">PsYK624_125850</name>
</gene>
<accession>A0A9P3GLE4</accession>
<keyword evidence="2" id="KW-1185">Reference proteome</keyword>
<sequence length="113" mass="12037">MGVVPALLTASVLASSSSQARDETLPTSTLIHPQECHQPLCSTVLVFELIGGPQIAKTVSDGSASIELETALRTAQLMIIASRYTTQPLPIGVAFAQILWPVIEVQDSLREPL</sequence>